<sequence length="1363" mass="148156">MHSASARQRSDGIWGVVPLKAPECAKTRLAGVLSHASRRSLFFSMANHVISTLKASSQIARLLVVTPSEISAEMARAAGAEILWGPPDEGMANACARATAHVAAAGGQRVMFVPGDLPLLDVAAVDILSRAPVDAIGMAPNREGYGTNGLICRPGAIPMHFGERSLAAHKDAAQRASIDVWLVHSRSWALDVDLPADLDELKSSIKDPRLNQKELAYELEAVQDWRALSDLAAAWRDIGWGNNVSYSRKVFIPLTHLCRDVCHYCTFAKAPRVVGPAFLTVEQALEIARAGAAAGCREALFTLGDRPEARYAAAREALQQLGHASTASYVAEVAQRVRAETGLLPHFNMGVLSAAEYQALRPHAPSFGIMLETASERLSERGGPHYGSPDKHPAVRLETMRLAGEAHIPITSGILIGIGETRRERLESLFALRDLHDRYGHLQEVIVQNFRAKAGTKMVNAPEPSMDELCWTTAAARLILGSAMSIQVPPNLFEGDLTDLIRAGINDWGGISPITPDHVNPEAPWPHLERLSEVTARGGKVLVERLTVYPRYIDEREQWVDPGLHRDLLRHSDCGGLARTDNWIAGSNTATDVSGLQVQAAAPNSDSISPQTIDIVNKCLSGDRLKEADLVHLFKARGDDFAYLTQTADRLRKETNGDNITYVVNRNINYTNVCQYHCNFCAFSKGRVEESLREKPYIVELDEIRRRVREAWDRGATEVCLQGGIHPDYTGHTYLDICSAAKTECPDIHIHAFSPLEIMHGAQSLGRTVKAFLSDLKKAGLSTLPGTAAEILDDEVRRQICPDKLNSQEWLTVIRTAHELGLRTTATIMFGHVESYRHWAQHILKLVELQRNTRGLTEFVPLPFVHEEAPLFRKNRSHQGPTLREAVLMHTVGRLAFHGLIDNIQTSWVKMGEQGSQLCLQAGVNDLGGSLMNESISRAAGAAHGQELAPAAMAALAAKLGRTAVQRTTLYGRVSAERQQAAQAAAPLTPVKYVKAGRLVRGEGHQVLNTPQSEVLNYQRSYAGTRQENRMAKFVALCGGVGGAKLAFGLAHALPPGELTIAVNTGDDFEHSGLLICPDLDTVVYTLAGVADAGKGWGRAGESWLVQEELARLGGPSWFQLGDKDLALHLYRRSLLDEGNSLCSVTTTLAHTLGIKHTIVPMSNDPVRTIVETSEGALAFQNYFVARRCEPRVSGFRYEGAATAKLSPALEAALNAPDLTGIILCPSNPFVSIGPILALPGMRDQLRTSQVPILAVAPLVGGEAVKGPLTKMMHELGLKASVDGIASLYADFLDILVIDPQDECDASALCTDSIEINVIKTLMTTPDERITLAQHVLARLQNPSSDGRERVLSDKKGLVYAVS</sequence>
<dbReference type="PANTHER" id="PTHR43076:SF1">
    <property type="entry name" value="LIPOYL SYNTHASE 2"/>
    <property type="match status" value="1"/>
</dbReference>
<dbReference type="InterPro" id="IPR002882">
    <property type="entry name" value="CofD"/>
</dbReference>
<dbReference type="HAMAP" id="MF_01612">
    <property type="entry name" value="FO_synth_sub2"/>
    <property type="match status" value="1"/>
</dbReference>
<feature type="domain" description="Radical SAM core" evidence="19">
    <location>
        <begin position="244"/>
        <end position="491"/>
    </location>
</feature>
<dbReference type="GO" id="GO:0043814">
    <property type="term" value="F:phospholactate guanylyltransferase activity"/>
    <property type="evidence" value="ECO:0007669"/>
    <property type="project" value="InterPro"/>
</dbReference>
<evidence type="ECO:0000256" key="14">
    <source>
        <dbReference type="ARBA" id="ARBA00023004"/>
    </source>
</evidence>
<evidence type="ECO:0000256" key="18">
    <source>
        <dbReference type="ARBA" id="ARBA00048974"/>
    </source>
</evidence>
<dbReference type="CDD" id="cd01335">
    <property type="entry name" value="Radical_SAM"/>
    <property type="match status" value="2"/>
</dbReference>
<organism evidence="20 21">
    <name type="scientific">Linnemannia gamsii</name>
    <dbReference type="NCBI Taxonomy" id="64522"/>
    <lineage>
        <taxon>Eukaryota</taxon>
        <taxon>Fungi</taxon>
        <taxon>Fungi incertae sedis</taxon>
        <taxon>Mucoromycota</taxon>
        <taxon>Mortierellomycotina</taxon>
        <taxon>Mortierellomycetes</taxon>
        <taxon>Mortierellales</taxon>
        <taxon>Mortierellaceae</taxon>
        <taxon>Linnemannia</taxon>
    </lineage>
</organism>
<dbReference type="SFLD" id="SFLDF00294">
    <property type="entry name" value="7_8-didemethyl-8-hydroxy-5-dea"/>
    <property type="match status" value="1"/>
</dbReference>
<dbReference type="InterPro" id="IPR020050">
    <property type="entry name" value="FO_synthase_su2"/>
</dbReference>
<dbReference type="InterPro" id="IPR019940">
    <property type="entry name" value="CofH_family"/>
</dbReference>
<dbReference type="SFLD" id="SFLDG01389">
    <property type="entry name" value="menaquinone_synthsis_involved"/>
    <property type="match status" value="1"/>
</dbReference>
<comment type="function">
    <text evidence="2">Catalyzes the radical-mediated synthesis of 7,8-didemethyl-8-hydroxy-5-deazariboflavin (FO) from 5-amino-6-(D-ribitylamino)uracil and L-tyrosine.</text>
</comment>
<evidence type="ECO:0000256" key="10">
    <source>
        <dbReference type="ARBA" id="ARBA00022679"/>
    </source>
</evidence>
<dbReference type="SUPFAM" id="SSF102114">
    <property type="entry name" value="Radical SAM enzymes"/>
    <property type="match status" value="2"/>
</dbReference>
<keyword evidence="21" id="KW-1185">Reference proteome</keyword>
<dbReference type="GO" id="GO:0141093">
    <property type="term" value="F:5-amino-6-(D-ribitylamino)uracil--L-tyrosine 4-hydroxyphenyl transferase activity"/>
    <property type="evidence" value="ECO:0007669"/>
    <property type="project" value="UniProtKB-EC"/>
</dbReference>
<dbReference type="Gene3D" id="3.20.20.70">
    <property type="entry name" value="Aldolase class I"/>
    <property type="match status" value="2"/>
</dbReference>
<evidence type="ECO:0000256" key="1">
    <source>
        <dbReference type="ARBA" id="ARBA00001966"/>
    </source>
</evidence>
<dbReference type="SFLD" id="SFLDG01388">
    <property type="entry name" value="7_8-didemethyl-8-hydroxy-5-dea"/>
    <property type="match status" value="2"/>
</dbReference>
<dbReference type="SUPFAM" id="SSF53448">
    <property type="entry name" value="Nucleotide-diphospho-sugar transferases"/>
    <property type="match status" value="1"/>
</dbReference>
<dbReference type="InterPro" id="IPR058240">
    <property type="entry name" value="rSAM_sf"/>
</dbReference>
<evidence type="ECO:0000313" key="20">
    <source>
        <dbReference type="EMBL" id="KAG0316201.1"/>
    </source>
</evidence>
<dbReference type="EC" id="2.5.1.147" evidence="7"/>
<dbReference type="NCBIfam" id="TIGR01819">
    <property type="entry name" value="F420_cofD"/>
    <property type="match status" value="1"/>
</dbReference>
<accession>A0A9P6RAL7</accession>
<keyword evidence="14" id="KW-0408">Iron</keyword>
<comment type="catalytic activity">
    <reaction evidence="18">
        <text>5-amino-5-(4-hydroxybenzyl)-6-(D-ribitylimino)-5,6-dihydrouracil + S-adenosyl-L-methionine = 7,8-didemethyl-8-hydroxy-5-deazariboflavin + 5'-deoxyadenosine + L-methionine + NH4(+) + H(+)</text>
        <dbReference type="Rhea" id="RHEA:55204"/>
        <dbReference type="ChEBI" id="CHEBI:15378"/>
        <dbReference type="ChEBI" id="CHEBI:17319"/>
        <dbReference type="ChEBI" id="CHEBI:28938"/>
        <dbReference type="ChEBI" id="CHEBI:57844"/>
        <dbReference type="ChEBI" id="CHEBI:59789"/>
        <dbReference type="ChEBI" id="CHEBI:59904"/>
        <dbReference type="ChEBI" id="CHEBI:85936"/>
        <dbReference type="EC" id="4.3.1.32"/>
    </reaction>
</comment>
<keyword evidence="11" id="KW-0949">S-adenosyl-L-methionine</keyword>
<dbReference type="EC" id="4.3.1.32" evidence="6"/>
<dbReference type="GO" id="GO:0000287">
    <property type="term" value="F:magnesium ion binding"/>
    <property type="evidence" value="ECO:0007669"/>
    <property type="project" value="InterPro"/>
</dbReference>
<comment type="caution">
    <text evidence="20">The sequence shown here is derived from an EMBL/GenBank/DDBJ whole genome shotgun (WGS) entry which is preliminary data.</text>
</comment>
<proteinExistence type="inferred from homology"/>
<dbReference type="NCBIfam" id="TIGR03550">
    <property type="entry name" value="F420_cofG"/>
    <property type="match status" value="1"/>
</dbReference>
<dbReference type="Gene3D" id="3.40.50.10680">
    <property type="entry name" value="CofD-like domains"/>
    <property type="match status" value="1"/>
</dbReference>
<dbReference type="CDD" id="cd07186">
    <property type="entry name" value="CofD_like"/>
    <property type="match status" value="1"/>
</dbReference>
<evidence type="ECO:0000259" key="19">
    <source>
        <dbReference type="PROSITE" id="PS51918"/>
    </source>
</evidence>
<dbReference type="InterPro" id="IPR029044">
    <property type="entry name" value="Nucleotide-diphossugar_trans"/>
</dbReference>
<protein>
    <recommendedName>
        <fullName evidence="8">FO synthase</fullName>
        <ecNumber evidence="7">2.5.1.147</ecNumber>
        <ecNumber evidence="6">4.3.1.32</ecNumber>
    </recommendedName>
</protein>
<dbReference type="InterPro" id="IPR007197">
    <property type="entry name" value="rSAM"/>
</dbReference>
<evidence type="ECO:0000256" key="5">
    <source>
        <dbReference type="ARBA" id="ARBA00010826"/>
    </source>
</evidence>
<comment type="cofactor">
    <cofactor evidence="1">
        <name>[4Fe-4S] cluster</name>
        <dbReference type="ChEBI" id="CHEBI:49883"/>
    </cofactor>
</comment>
<evidence type="ECO:0000256" key="6">
    <source>
        <dbReference type="ARBA" id="ARBA00012126"/>
    </source>
</evidence>
<dbReference type="InterPro" id="IPR013785">
    <property type="entry name" value="Aldolase_TIM"/>
</dbReference>
<keyword evidence="9" id="KW-0004">4Fe-4S</keyword>
<feature type="domain" description="Radical SAM core" evidence="19">
    <location>
        <begin position="660"/>
        <end position="898"/>
    </location>
</feature>
<evidence type="ECO:0000256" key="8">
    <source>
        <dbReference type="ARBA" id="ARBA00022220"/>
    </source>
</evidence>
<gene>
    <name evidence="20" type="ORF">BGZ97_007241</name>
</gene>
<keyword evidence="15" id="KW-0411">Iron-sulfur</keyword>
<evidence type="ECO:0000256" key="4">
    <source>
        <dbReference type="ARBA" id="ARBA00010051"/>
    </source>
</evidence>
<dbReference type="OrthoDB" id="449339at2759"/>
<name>A0A9P6RAL7_9FUNG</name>
<keyword evidence="12" id="KW-0479">Metal-binding</keyword>
<dbReference type="SFLD" id="SFLDG01064">
    <property type="entry name" value="F420__menaquinone_cofactor_bio"/>
    <property type="match status" value="3"/>
</dbReference>
<evidence type="ECO:0000256" key="2">
    <source>
        <dbReference type="ARBA" id="ARBA00003692"/>
    </source>
</evidence>
<evidence type="ECO:0000256" key="16">
    <source>
        <dbReference type="ARBA" id="ARBA00023239"/>
    </source>
</evidence>
<dbReference type="SFLD" id="SFLDF00343">
    <property type="entry name" value="aminofutalosine_synthase_(mqnE"/>
    <property type="match status" value="1"/>
</dbReference>
<dbReference type="SMART" id="SM00729">
    <property type="entry name" value="Elp3"/>
    <property type="match status" value="2"/>
</dbReference>
<dbReference type="PROSITE" id="PS51918">
    <property type="entry name" value="RADICAL_SAM"/>
    <property type="match status" value="2"/>
</dbReference>
<dbReference type="GO" id="GO:0043743">
    <property type="term" value="F:LPPG:FO 2-phospho-L-lactate transferase activity"/>
    <property type="evidence" value="ECO:0007669"/>
    <property type="project" value="InterPro"/>
</dbReference>
<dbReference type="SUPFAM" id="SSF142338">
    <property type="entry name" value="CofD-like"/>
    <property type="match status" value="1"/>
</dbReference>
<dbReference type="InterPro" id="IPR034405">
    <property type="entry name" value="F420"/>
</dbReference>
<reference evidence="20" key="1">
    <citation type="journal article" date="2020" name="Fungal Divers.">
        <title>Resolving the Mortierellaceae phylogeny through synthesis of multi-gene phylogenetics and phylogenomics.</title>
        <authorList>
            <person name="Vandepol N."/>
            <person name="Liber J."/>
            <person name="Desiro A."/>
            <person name="Na H."/>
            <person name="Kennedy M."/>
            <person name="Barry K."/>
            <person name="Grigoriev I.V."/>
            <person name="Miller A.N."/>
            <person name="O'Donnell K."/>
            <person name="Stajich J.E."/>
            <person name="Bonito G."/>
        </authorList>
    </citation>
    <scope>NUCLEOTIDE SEQUENCE</scope>
    <source>
        <strain evidence="20">NVP60</strain>
    </source>
</reference>
<dbReference type="NCBIfam" id="NF005609">
    <property type="entry name" value="PRK07360.1"/>
    <property type="match status" value="1"/>
</dbReference>
<evidence type="ECO:0000256" key="17">
    <source>
        <dbReference type="ARBA" id="ARBA00048468"/>
    </source>
</evidence>
<evidence type="ECO:0000256" key="7">
    <source>
        <dbReference type="ARBA" id="ARBA00012289"/>
    </source>
</evidence>
<dbReference type="HAMAP" id="MF_01611">
    <property type="entry name" value="FO_synth_sub1"/>
    <property type="match status" value="1"/>
</dbReference>
<dbReference type="PANTHER" id="PTHR43076">
    <property type="entry name" value="FO SYNTHASE (COFH)"/>
    <property type="match status" value="1"/>
</dbReference>
<dbReference type="InterPro" id="IPR038136">
    <property type="entry name" value="CofD-like_dom_sf"/>
</dbReference>
<dbReference type="SFLD" id="SFLDS00029">
    <property type="entry name" value="Radical_SAM"/>
    <property type="match status" value="3"/>
</dbReference>
<keyword evidence="10" id="KW-0808">Transferase</keyword>
<dbReference type="Pfam" id="PF19288">
    <property type="entry name" value="CofH_C"/>
    <property type="match status" value="1"/>
</dbReference>
<evidence type="ECO:0000256" key="15">
    <source>
        <dbReference type="ARBA" id="ARBA00023014"/>
    </source>
</evidence>
<dbReference type="Pfam" id="PF01933">
    <property type="entry name" value="CofD"/>
    <property type="match status" value="1"/>
</dbReference>
<keyword evidence="13" id="KW-0460">Magnesium</keyword>
<dbReference type="InterPro" id="IPR006638">
    <property type="entry name" value="Elp3/MiaA/NifB-like_rSAM"/>
</dbReference>
<evidence type="ECO:0000256" key="13">
    <source>
        <dbReference type="ARBA" id="ARBA00022842"/>
    </source>
</evidence>
<evidence type="ECO:0000256" key="11">
    <source>
        <dbReference type="ARBA" id="ARBA00022691"/>
    </source>
</evidence>
<comment type="similarity">
    <text evidence="4">In the C-terminal section; belongs to the radical SAM superfamily. CofH family.</text>
</comment>
<dbReference type="Gene3D" id="1.10.8.240">
    <property type="entry name" value="CofD-like domain"/>
    <property type="match status" value="1"/>
</dbReference>
<dbReference type="HAMAP" id="MF_02114">
    <property type="entry name" value="CofC"/>
    <property type="match status" value="1"/>
</dbReference>
<dbReference type="InterPro" id="IPR019939">
    <property type="entry name" value="CofG_family"/>
</dbReference>
<dbReference type="Pfam" id="PF01983">
    <property type="entry name" value="CofC"/>
    <property type="match status" value="1"/>
</dbReference>
<evidence type="ECO:0000256" key="9">
    <source>
        <dbReference type="ARBA" id="ARBA00022485"/>
    </source>
</evidence>
<dbReference type="NCBIfam" id="TIGR03552">
    <property type="entry name" value="F420_cofC"/>
    <property type="match status" value="1"/>
</dbReference>
<dbReference type="NCBIfam" id="TIGR03551">
    <property type="entry name" value="F420_cofH"/>
    <property type="match status" value="1"/>
</dbReference>
<comment type="catalytic activity">
    <reaction evidence="17">
        <text>5-amino-6-(D-ribitylamino)uracil + L-tyrosine + S-adenosyl-L-methionine = 5-amino-5-(4-hydroxybenzyl)-6-(D-ribitylimino)-5,6-dihydrouracil + 2-iminoacetate + 5'-deoxyadenosine + L-methionine + H(+)</text>
        <dbReference type="Rhea" id="RHEA:55200"/>
        <dbReference type="ChEBI" id="CHEBI:15378"/>
        <dbReference type="ChEBI" id="CHEBI:15934"/>
        <dbReference type="ChEBI" id="CHEBI:17319"/>
        <dbReference type="ChEBI" id="CHEBI:57844"/>
        <dbReference type="ChEBI" id="CHEBI:58315"/>
        <dbReference type="ChEBI" id="CHEBI:59789"/>
        <dbReference type="ChEBI" id="CHEBI:77846"/>
        <dbReference type="ChEBI" id="CHEBI:85936"/>
        <dbReference type="EC" id="2.5.1.147"/>
    </reaction>
</comment>
<dbReference type="InterPro" id="IPR002835">
    <property type="entry name" value="CofC"/>
</dbReference>
<keyword evidence="16" id="KW-0456">Lyase</keyword>
<dbReference type="Proteomes" id="UP000823405">
    <property type="component" value="Unassembled WGS sequence"/>
</dbReference>
<dbReference type="Gene3D" id="3.90.550.10">
    <property type="entry name" value="Spore Coat Polysaccharide Biosynthesis Protein SpsA, Chain A"/>
    <property type="match status" value="1"/>
</dbReference>
<dbReference type="NCBIfam" id="TIGR00423">
    <property type="entry name" value="CofH family radical SAM protein"/>
    <property type="match status" value="1"/>
</dbReference>
<comment type="similarity">
    <text evidence="5">In the N-terminal section; belongs to the radical SAM superfamily. CofG family.</text>
</comment>
<dbReference type="GO" id="GO:0044689">
    <property type="term" value="F:7,8-didemethyl-8-hydroxy-5-deazariboflavin synthase activity"/>
    <property type="evidence" value="ECO:0007669"/>
    <property type="project" value="UniProtKB-EC"/>
</dbReference>
<dbReference type="GO" id="GO:0051539">
    <property type="term" value="F:4 iron, 4 sulfur cluster binding"/>
    <property type="evidence" value="ECO:0007669"/>
    <property type="project" value="UniProtKB-KW"/>
</dbReference>
<dbReference type="Pfam" id="PF04055">
    <property type="entry name" value="Radical_SAM"/>
    <property type="match status" value="2"/>
</dbReference>
<dbReference type="HAMAP" id="MF_01257">
    <property type="entry name" value="CofD"/>
    <property type="match status" value="1"/>
</dbReference>
<evidence type="ECO:0000313" key="21">
    <source>
        <dbReference type="Proteomes" id="UP000823405"/>
    </source>
</evidence>
<dbReference type="NCBIfam" id="NF004884">
    <property type="entry name" value="PRK06245.1"/>
    <property type="match status" value="1"/>
</dbReference>
<evidence type="ECO:0000256" key="3">
    <source>
        <dbReference type="ARBA" id="ARBA00004712"/>
    </source>
</evidence>
<dbReference type="InterPro" id="IPR010115">
    <property type="entry name" value="FbiA/CofD"/>
</dbReference>
<comment type="pathway">
    <text evidence="3">Cofactor biosynthesis; coenzyme F0 biosynthesis.</text>
</comment>
<dbReference type="EMBL" id="JAAAIN010000321">
    <property type="protein sequence ID" value="KAG0316201.1"/>
    <property type="molecule type" value="Genomic_DNA"/>
</dbReference>
<evidence type="ECO:0000256" key="12">
    <source>
        <dbReference type="ARBA" id="ARBA00022723"/>
    </source>
</evidence>
<dbReference type="InterPro" id="IPR045567">
    <property type="entry name" value="CofH/MnqC-like_C"/>
</dbReference>